<evidence type="ECO:0000313" key="2">
    <source>
        <dbReference type="EMBL" id="RKP06817.1"/>
    </source>
</evidence>
<reference evidence="3" key="1">
    <citation type="journal article" date="2018" name="Nat. Microbiol.">
        <title>Leveraging single-cell genomics to expand the fungal tree of life.</title>
        <authorList>
            <person name="Ahrendt S.R."/>
            <person name="Quandt C.A."/>
            <person name="Ciobanu D."/>
            <person name="Clum A."/>
            <person name="Salamov A."/>
            <person name="Andreopoulos B."/>
            <person name="Cheng J.F."/>
            <person name="Woyke T."/>
            <person name="Pelin A."/>
            <person name="Henrissat B."/>
            <person name="Reynolds N.K."/>
            <person name="Benny G.L."/>
            <person name="Smith M.E."/>
            <person name="James T.Y."/>
            <person name="Grigoriev I.V."/>
        </authorList>
    </citation>
    <scope>NUCLEOTIDE SEQUENCE [LARGE SCALE GENOMIC DNA]</scope>
    <source>
        <strain evidence="3">RSA 1356</strain>
    </source>
</reference>
<evidence type="ECO:0000313" key="3">
    <source>
        <dbReference type="Proteomes" id="UP000271241"/>
    </source>
</evidence>
<feature type="region of interest" description="Disordered" evidence="1">
    <location>
        <begin position="16"/>
        <end position="45"/>
    </location>
</feature>
<dbReference type="EMBL" id="KZ992812">
    <property type="protein sequence ID" value="RKP06817.1"/>
    <property type="molecule type" value="Genomic_DNA"/>
</dbReference>
<evidence type="ECO:0000256" key="1">
    <source>
        <dbReference type="SAM" id="MobiDB-lite"/>
    </source>
</evidence>
<feature type="compositionally biased region" description="Basic residues" evidence="1">
    <location>
        <begin position="342"/>
        <end position="354"/>
    </location>
</feature>
<protein>
    <submittedName>
        <fullName evidence="2">Uncharacterized protein</fullName>
    </submittedName>
</protein>
<dbReference type="AlphaFoldDB" id="A0A4P9XLQ5"/>
<feature type="compositionally biased region" description="Basic residues" evidence="1">
    <location>
        <begin position="32"/>
        <end position="41"/>
    </location>
</feature>
<feature type="region of interest" description="Disordered" evidence="1">
    <location>
        <begin position="240"/>
        <end position="260"/>
    </location>
</feature>
<accession>A0A4P9XLQ5</accession>
<gene>
    <name evidence="2" type="ORF">THASP1DRAFT_31368</name>
</gene>
<feature type="region of interest" description="Disordered" evidence="1">
    <location>
        <begin position="113"/>
        <end position="139"/>
    </location>
</feature>
<keyword evidence="3" id="KW-1185">Reference proteome</keyword>
<feature type="region of interest" description="Disordered" evidence="1">
    <location>
        <begin position="287"/>
        <end position="359"/>
    </location>
</feature>
<dbReference type="Proteomes" id="UP000271241">
    <property type="component" value="Unassembled WGS sequence"/>
</dbReference>
<proteinExistence type="predicted"/>
<sequence>MPLLRRLDAFWRKDRRHNGESDASVRQPKSLTQRRSHRRQNRTASLVRSDSFVARTNKRRTARVVTLQSPESPLQGLQFYTLAQHVSHAISQPPTVSQTVATKAPLSTPYASSISVMPRPAPPPGRAAESLAVGQEGSDNDWRDLMSEIARRNSVTCTGACCCNNAGTENVALLEANSRSASPPVLAAYSPDLRRQTSALNSPLSGRTYIGSVTPVSTRSYRRTPSIDGLELAEEDDDLATLYAPSPPPPPVEPEQQDHRISRGRRLLAKASHTLLRLPMRFVNNGSSTDITPLQEETADENTPARGEIDAVRPTGTRKPTKKTSLAALCGFSRDSTAKPTKPAKSHGRKKKNGRIIEEEELDAADRKWKCVDRAQQERIRSWSVLRDNVFIYKEE</sequence>
<name>A0A4P9XLQ5_9FUNG</name>
<organism evidence="2 3">
    <name type="scientific">Thamnocephalis sphaerospora</name>
    <dbReference type="NCBI Taxonomy" id="78915"/>
    <lineage>
        <taxon>Eukaryota</taxon>
        <taxon>Fungi</taxon>
        <taxon>Fungi incertae sedis</taxon>
        <taxon>Zoopagomycota</taxon>
        <taxon>Zoopagomycotina</taxon>
        <taxon>Zoopagomycetes</taxon>
        <taxon>Zoopagales</taxon>
        <taxon>Sigmoideomycetaceae</taxon>
        <taxon>Thamnocephalis</taxon>
    </lineage>
</organism>